<dbReference type="InterPro" id="IPR013783">
    <property type="entry name" value="Ig-like_fold"/>
</dbReference>
<dbReference type="SMART" id="SM00089">
    <property type="entry name" value="PKD"/>
    <property type="match status" value="7"/>
</dbReference>
<evidence type="ECO:0000313" key="3">
    <source>
        <dbReference type="EMBL" id="CAA6806414.1"/>
    </source>
</evidence>
<protein>
    <submittedName>
        <fullName evidence="3">T9SS C-terminal target domain-containing protein</fullName>
    </submittedName>
</protein>
<feature type="chain" id="PRO_5028280495" evidence="1">
    <location>
        <begin position="24"/>
        <end position="1045"/>
    </location>
</feature>
<dbReference type="InterPro" id="IPR022409">
    <property type="entry name" value="PKD/Chitinase_dom"/>
</dbReference>
<proteinExistence type="predicted"/>
<dbReference type="AlphaFoldDB" id="A0A6S6S969"/>
<feature type="signal peptide" evidence="1">
    <location>
        <begin position="1"/>
        <end position="23"/>
    </location>
</feature>
<dbReference type="SUPFAM" id="SSF49299">
    <property type="entry name" value="PKD domain"/>
    <property type="match status" value="7"/>
</dbReference>
<evidence type="ECO:0000256" key="1">
    <source>
        <dbReference type="SAM" id="SignalP"/>
    </source>
</evidence>
<organism evidence="3">
    <name type="scientific">uncultured Aureispira sp</name>
    <dbReference type="NCBI Taxonomy" id="1331704"/>
    <lineage>
        <taxon>Bacteria</taxon>
        <taxon>Pseudomonadati</taxon>
        <taxon>Bacteroidota</taxon>
        <taxon>Saprospiria</taxon>
        <taxon>Saprospirales</taxon>
        <taxon>Saprospiraceae</taxon>
        <taxon>Aureispira</taxon>
        <taxon>environmental samples</taxon>
    </lineage>
</organism>
<keyword evidence="1" id="KW-0732">Signal</keyword>
<dbReference type="Gene3D" id="2.60.40.10">
    <property type="entry name" value="Immunoglobulins"/>
    <property type="match status" value="6"/>
</dbReference>
<accession>A0A6S6S969</accession>
<reference evidence="3" key="1">
    <citation type="submission" date="2020-01" db="EMBL/GenBank/DDBJ databases">
        <authorList>
            <person name="Meier V. D."/>
            <person name="Meier V D."/>
        </authorList>
    </citation>
    <scope>NUCLEOTIDE SEQUENCE</scope>
    <source>
        <strain evidence="3">HLG_WM_MAG_10</strain>
    </source>
</reference>
<name>A0A6S6S969_9BACT</name>
<feature type="domain" description="PKD" evidence="2">
    <location>
        <begin position="307"/>
        <end position="358"/>
    </location>
</feature>
<dbReference type="EMBL" id="CACVAQ010000118">
    <property type="protein sequence ID" value="CAA6806414.1"/>
    <property type="molecule type" value="Genomic_DNA"/>
</dbReference>
<dbReference type="InterPro" id="IPR000601">
    <property type="entry name" value="PKD_dom"/>
</dbReference>
<evidence type="ECO:0000259" key="2">
    <source>
        <dbReference type="PROSITE" id="PS50093"/>
    </source>
</evidence>
<sequence length="1045" mass="111620">MKAINFLTVAIMLLFGAINSLHAQCNATFSYTNTGNSYNFTALTSGAINPIFEWTINDYNNNTTTNLTTASSTLNHTFNGGSPIGWHYVCLTVYDSLTNCQTMFCDTVYTNTASCANASTGYQYSVSGNSVSFYSYLNGFFPPMTQYTWDFGNNTMSYMANPTTQLSTGWHYVCLTVTDSMCTETYCDTIYVSGNNPCNVSATFSDTTYSGGTGFFPSVSGFQTGATSYYWNFGNGTGSSSQYPVVQLSNGWHYICLTVTDSICTETYCDTIYVGTTSCAGFGVGQSHTLNGNTAMFTSNITAGTAPYTYAWNFHGIGGSSLANPSFTYPGAGWYAVDLTVYDANGCQAFLHDSVYITGVVNPCLQNAVSFNLLFDNYATETSWTVTDGNGIVVANGGNYTSAMNGVNLAIDLCLPTGCYNFNIYDTYGDGICCTQGQGYYTLVDDSTGTTLASGGSFTYSETTNFCVGGASNPCGSASAGYQYTTSGNSVSFYSYLNGFFPPTTQYTWDFGNNTMSYTANPTTQLSTGWHYVCLTVTDSMCTETYCDTIYVSGNNPCNVSATFSDTTYSGGTGFFPSVSGFQTGATSYYWNFGNGTGSSSQYPVVQLSNGWHSICLTVSDSLCQYTYCDSIYINNTITNPCLQNAVSFNLLFDNYATETSWTVTDGNGIVVANGGNYTSAMNGVNLAIDLCLPTGCYNFNIYDTYGDGICCYYGQGNYSLVEAATGLTLASGGSFTYAETTNFCVGGASNPCGNFGNGSFTYTVGANGAVTFTPVNTGAQYPMNYSWDFGNNNGSSSSNPTFTFANGYHLVCVTADSGNCSYTYCDSIMVTTNNGNQNGPCANLTTDINITQDTTNPLILWMQPVVNGAAQGAGFTFVWDFGDNTGAMSGAPSHVYNGFGSYVVCMMALDTLNGCVSTFCDTITVDSSGNFSRNFAKPGFMVNALPPVINFFTSASEVETNGMTINLFPNPAKNVVNLAISSEDAINGTVSILDITGKVAYMNTLNVAAGQAQISLPVEDFPSGVYLVRITSETTQQTMKFIKE</sequence>
<dbReference type="PROSITE" id="PS50093">
    <property type="entry name" value="PKD"/>
    <property type="match status" value="2"/>
</dbReference>
<feature type="domain" description="PKD" evidence="2">
    <location>
        <begin position="873"/>
        <end position="918"/>
    </location>
</feature>
<gene>
    <name evidence="3" type="ORF">HELGO_WM34417</name>
</gene>
<dbReference type="Pfam" id="PF18962">
    <property type="entry name" value="Por_Secre_tail"/>
    <property type="match status" value="1"/>
</dbReference>
<dbReference type="NCBIfam" id="TIGR04183">
    <property type="entry name" value="Por_Secre_tail"/>
    <property type="match status" value="1"/>
</dbReference>
<dbReference type="InterPro" id="IPR035986">
    <property type="entry name" value="PKD_dom_sf"/>
</dbReference>
<dbReference type="InterPro" id="IPR026444">
    <property type="entry name" value="Secre_tail"/>
</dbReference>